<evidence type="ECO:0000313" key="3">
    <source>
        <dbReference type="Proteomes" id="UP000436822"/>
    </source>
</evidence>
<reference evidence="2 3" key="1">
    <citation type="submission" date="2019-12" db="EMBL/GenBank/DDBJ databases">
        <title>Litoreibacter badius sp. nov., a novel bacteriochlorophyll a-containing bacterium in the genus Litoreibacter.</title>
        <authorList>
            <person name="Kanamuro M."/>
            <person name="Takabe Y."/>
            <person name="Mori K."/>
            <person name="Takaichi S."/>
            <person name="Hanada S."/>
        </authorList>
    </citation>
    <scope>NUCLEOTIDE SEQUENCE [LARGE SCALE GENOMIC DNA]</scope>
    <source>
        <strain evidence="2 3">K6</strain>
    </source>
</reference>
<keyword evidence="3" id="KW-1185">Reference proteome</keyword>
<evidence type="ECO:0000313" key="2">
    <source>
        <dbReference type="EMBL" id="GFE65571.1"/>
    </source>
</evidence>
<keyword evidence="1" id="KW-1133">Transmembrane helix</keyword>
<protein>
    <submittedName>
        <fullName evidence="2">Uncharacterized protein</fullName>
    </submittedName>
</protein>
<comment type="caution">
    <text evidence="2">The sequence shown here is derived from an EMBL/GenBank/DDBJ whole genome shotgun (WGS) entry which is preliminary data.</text>
</comment>
<accession>A0A6N6JGX0</accession>
<feature type="transmembrane region" description="Helical" evidence="1">
    <location>
        <begin position="15"/>
        <end position="35"/>
    </location>
</feature>
<organism evidence="2 3">
    <name type="scientific">Litoreibacter roseus</name>
    <dbReference type="NCBI Taxonomy" id="2601869"/>
    <lineage>
        <taxon>Bacteria</taxon>
        <taxon>Pseudomonadati</taxon>
        <taxon>Pseudomonadota</taxon>
        <taxon>Alphaproteobacteria</taxon>
        <taxon>Rhodobacterales</taxon>
        <taxon>Roseobacteraceae</taxon>
        <taxon>Litoreibacter</taxon>
    </lineage>
</organism>
<dbReference type="EMBL" id="BLJE01000002">
    <property type="protein sequence ID" value="GFE65571.1"/>
    <property type="molecule type" value="Genomic_DNA"/>
</dbReference>
<sequence length="152" mass="16820">MIILSSEFKGLHSKIYTFSFFIIVLQFLPIKSIKIAEIEIDENNKDILAGAFAIALILILAAAICYLIRDFFSTAISDNEAYAKEEPSSEVNFSSKGIAPQRPLERYADFYVFWSQVAFAVEGIAPLVIGIFSVSISRSNVLLFLQNVVVGG</sequence>
<dbReference type="RefSeq" id="WP_159807619.1">
    <property type="nucleotide sequence ID" value="NZ_BLJE01000002.1"/>
</dbReference>
<proteinExistence type="predicted"/>
<feature type="transmembrane region" description="Helical" evidence="1">
    <location>
        <begin position="111"/>
        <end position="134"/>
    </location>
</feature>
<keyword evidence="1" id="KW-0812">Transmembrane</keyword>
<keyword evidence="1" id="KW-0472">Membrane</keyword>
<evidence type="ECO:0000256" key="1">
    <source>
        <dbReference type="SAM" id="Phobius"/>
    </source>
</evidence>
<dbReference type="Proteomes" id="UP000436822">
    <property type="component" value="Unassembled WGS sequence"/>
</dbReference>
<dbReference type="AlphaFoldDB" id="A0A6N6JGX0"/>
<gene>
    <name evidence="2" type="ORF">KIN_26450</name>
</gene>
<feature type="transmembrane region" description="Helical" evidence="1">
    <location>
        <begin position="47"/>
        <end position="69"/>
    </location>
</feature>
<name>A0A6N6JGX0_9RHOB</name>